<dbReference type="Gene3D" id="3.40.50.300">
    <property type="entry name" value="P-loop containing nucleotide triphosphate hydrolases"/>
    <property type="match status" value="1"/>
</dbReference>
<dbReference type="PANTHER" id="PTHR32309">
    <property type="entry name" value="TYROSINE-PROTEIN KINASE"/>
    <property type="match status" value="1"/>
</dbReference>
<evidence type="ECO:0000313" key="10">
    <source>
        <dbReference type="EMBL" id="SFH07344.1"/>
    </source>
</evidence>
<evidence type="ECO:0000256" key="8">
    <source>
        <dbReference type="ARBA" id="ARBA00051245"/>
    </source>
</evidence>
<keyword evidence="11" id="KW-1185">Reference proteome</keyword>
<dbReference type="InterPro" id="IPR050445">
    <property type="entry name" value="Bact_polysacc_biosynth/exp"/>
</dbReference>
<evidence type="ECO:0000256" key="1">
    <source>
        <dbReference type="ARBA" id="ARBA00007316"/>
    </source>
</evidence>
<dbReference type="EC" id="2.7.10.2" evidence="2"/>
<dbReference type="STRING" id="341036.SAMN05660649_03759"/>
<dbReference type="GO" id="GO:0004715">
    <property type="term" value="F:non-membrane spanning protein tyrosine kinase activity"/>
    <property type="evidence" value="ECO:0007669"/>
    <property type="project" value="UniProtKB-EC"/>
</dbReference>
<evidence type="ECO:0000256" key="5">
    <source>
        <dbReference type="ARBA" id="ARBA00022777"/>
    </source>
</evidence>
<dbReference type="InterPro" id="IPR005702">
    <property type="entry name" value="Wzc-like_C"/>
</dbReference>
<dbReference type="OrthoDB" id="9794577at2"/>
<dbReference type="EMBL" id="FOOX01000015">
    <property type="protein sequence ID" value="SFH07344.1"/>
    <property type="molecule type" value="Genomic_DNA"/>
</dbReference>
<dbReference type="GO" id="GO:0005886">
    <property type="term" value="C:plasma membrane"/>
    <property type="evidence" value="ECO:0007669"/>
    <property type="project" value="TreeGrafter"/>
</dbReference>
<keyword evidence="4" id="KW-0547">Nucleotide-binding</keyword>
<keyword evidence="7" id="KW-0829">Tyrosine-protein kinase</keyword>
<dbReference type="PANTHER" id="PTHR32309:SF13">
    <property type="entry name" value="FERRIC ENTEROBACTIN TRANSPORT PROTEIN FEPE"/>
    <property type="match status" value="1"/>
</dbReference>
<evidence type="ECO:0000256" key="4">
    <source>
        <dbReference type="ARBA" id="ARBA00022741"/>
    </source>
</evidence>
<keyword evidence="5" id="KW-0418">Kinase</keyword>
<organism evidence="10 11">
    <name type="scientific">Desulfotruncus arcticus DSM 17038</name>
    <dbReference type="NCBI Taxonomy" id="1121424"/>
    <lineage>
        <taxon>Bacteria</taxon>
        <taxon>Bacillati</taxon>
        <taxon>Bacillota</taxon>
        <taxon>Clostridia</taxon>
        <taxon>Eubacteriales</taxon>
        <taxon>Desulfallaceae</taxon>
        <taxon>Desulfotruncus</taxon>
    </lineage>
</organism>
<dbReference type="GO" id="GO:0005524">
    <property type="term" value="F:ATP binding"/>
    <property type="evidence" value="ECO:0007669"/>
    <property type="project" value="UniProtKB-KW"/>
</dbReference>
<sequence>MDDNNNYKLITSSNARSPFAESFRNLRTNINFAGLDNPYRTILVTSTGPDEGKTTTITNLGIVMAQSNKKVLIMGLDLRRPNLHKVFNIDDNVGVTNALIENLDPEELAQETEVPGLYVLSSGPIPPNPSELIASQRMCSLLERARNHYDLVLLDSPPIMLSDALLLANQVDGVILVVKKASTRKDHAKEAKEKLERVGAKIIGVVLNMVDMEGGDYYYYYYYSHGNEGGQRRRKPGKIASF</sequence>
<dbReference type="CDD" id="cd05387">
    <property type="entry name" value="BY-kinase"/>
    <property type="match status" value="1"/>
</dbReference>
<dbReference type="InterPro" id="IPR025669">
    <property type="entry name" value="AAA_dom"/>
</dbReference>
<comment type="similarity">
    <text evidence="1">Belongs to the CpsD/CapB family.</text>
</comment>
<dbReference type="FunFam" id="3.40.50.300:FF:000527">
    <property type="entry name" value="Tyrosine-protein kinase etk"/>
    <property type="match status" value="1"/>
</dbReference>
<keyword evidence="6" id="KW-0067">ATP-binding</keyword>
<dbReference type="InterPro" id="IPR027417">
    <property type="entry name" value="P-loop_NTPase"/>
</dbReference>
<dbReference type="Pfam" id="PF13614">
    <property type="entry name" value="AAA_31"/>
    <property type="match status" value="1"/>
</dbReference>
<keyword evidence="3" id="KW-0808">Transferase</keyword>
<dbReference type="GO" id="GO:0042802">
    <property type="term" value="F:identical protein binding"/>
    <property type="evidence" value="ECO:0007669"/>
    <property type="project" value="UniProtKB-ARBA"/>
</dbReference>
<feature type="domain" description="AAA" evidence="9">
    <location>
        <begin position="52"/>
        <end position="170"/>
    </location>
</feature>
<dbReference type="Proteomes" id="UP000199337">
    <property type="component" value="Unassembled WGS sequence"/>
</dbReference>
<protein>
    <recommendedName>
        <fullName evidence="2">non-specific protein-tyrosine kinase</fullName>
        <ecNumber evidence="2">2.7.10.2</ecNumber>
    </recommendedName>
</protein>
<comment type="catalytic activity">
    <reaction evidence="8">
        <text>L-tyrosyl-[protein] + ATP = O-phospho-L-tyrosyl-[protein] + ADP + H(+)</text>
        <dbReference type="Rhea" id="RHEA:10596"/>
        <dbReference type="Rhea" id="RHEA-COMP:10136"/>
        <dbReference type="Rhea" id="RHEA-COMP:20101"/>
        <dbReference type="ChEBI" id="CHEBI:15378"/>
        <dbReference type="ChEBI" id="CHEBI:30616"/>
        <dbReference type="ChEBI" id="CHEBI:46858"/>
        <dbReference type="ChEBI" id="CHEBI:61978"/>
        <dbReference type="ChEBI" id="CHEBI:456216"/>
        <dbReference type="EC" id="2.7.10.2"/>
    </reaction>
</comment>
<evidence type="ECO:0000256" key="3">
    <source>
        <dbReference type="ARBA" id="ARBA00022679"/>
    </source>
</evidence>
<evidence type="ECO:0000256" key="6">
    <source>
        <dbReference type="ARBA" id="ARBA00022840"/>
    </source>
</evidence>
<accession>A0A1I2X198</accession>
<dbReference type="AlphaFoldDB" id="A0A1I2X198"/>
<proteinExistence type="inferred from homology"/>
<gene>
    <name evidence="10" type="ORF">SAMN05660649_03759</name>
</gene>
<reference evidence="11" key="1">
    <citation type="submission" date="2016-10" db="EMBL/GenBank/DDBJ databases">
        <authorList>
            <person name="Varghese N."/>
            <person name="Submissions S."/>
        </authorList>
    </citation>
    <scope>NUCLEOTIDE SEQUENCE [LARGE SCALE GENOMIC DNA]</scope>
    <source>
        <strain evidence="11">DSM 17038</strain>
    </source>
</reference>
<evidence type="ECO:0000259" key="9">
    <source>
        <dbReference type="Pfam" id="PF13614"/>
    </source>
</evidence>
<evidence type="ECO:0000256" key="2">
    <source>
        <dbReference type="ARBA" id="ARBA00011903"/>
    </source>
</evidence>
<dbReference type="NCBIfam" id="TIGR01007">
    <property type="entry name" value="eps_fam"/>
    <property type="match status" value="1"/>
</dbReference>
<dbReference type="SUPFAM" id="SSF52540">
    <property type="entry name" value="P-loop containing nucleoside triphosphate hydrolases"/>
    <property type="match status" value="1"/>
</dbReference>
<evidence type="ECO:0000313" key="11">
    <source>
        <dbReference type="Proteomes" id="UP000199337"/>
    </source>
</evidence>
<evidence type="ECO:0000256" key="7">
    <source>
        <dbReference type="ARBA" id="ARBA00023137"/>
    </source>
</evidence>
<dbReference type="RefSeq" id="WP_092473191.1">
    <property type="nucleotide sequence ID" value="NZ_FOOX01000015.1"/>
</dbReference>
<name>A0A1I2X198_9FIRM</name>